<dbReference type="Proteomes" id="UP000583800">
    <property type="component" value="Unassembled WGS sequence"/>
</dbReference>
<dbReference type="InterPro" id="IPR038765">
    <property type="entry name" value="Papain-like_cys_pep_sf"/>
</dbReference>
<evidence type="ECO:0000256" key="3">
    <source>
        <dbReference type="ARBA" id="ARBA00022801"/>
    </source>
</evidence>
<keyword evidence="4" id="KW-0788">Thiol protease</keyword>
<dbReference type="EMBL" id="JACHJB010000001">
    <property type="protein sequence ID" value="MBB6345093.1"/>
    <property type="molecule type" value="Genomic_DNA"/>
</dbReference>
<dbReference type="GO" id="GO:0006508">
    <property type="term" value="P:proteolysis"/>
    <property type="evidence" value="ECO:0007669"/>
    <property type="project" value="UniProtKB-KW"/>
</dbReference>
<dbReference type="Gene3D" id="3.90.1720.10">
    <property type="entry name" value="endopeptidase domain like (from Nostoc punctiforme)"/>
    <property type="match status" value="1"/>
</dbReference>
<gene>
    <name evidence="6" type="ORF">FHU36_001602</name>
</gene>
<evidence type="ECO:0000313" key="7">
    <source>
        <dbReference type="Proteomes" id="UP000583800"/>
    </source>
</evidence>
<dbReference type="SUPFAM" id="SSF54001">
    <property type="entry name" value="Cysteine proteinases"/>
    <property type="match status" value="1"/>
</dbReference>
<evidence type="ECO:0000256" key="1">
    <source>
        <dbReference type="ARBA" id="ARBA00007074"/>
    </source>
</evidence>
<accession>A0A7X0EV32</accession>
<dbReference type="RefSeq" id="WP_312891486.1">
    <property type="nucleotide sequence ID" value="NZ_JACHJB010000001.1"/>
</dbReference>
<dbReference type="PANTHER" id="PTHR47359:SF3">
    <property type="entry name" value="NLP_P60 DOMAIN-CONTAINING PROTEIN-RELATED"/>
    <property type="match status" value="1"/>
</dbReference>
<evidence type="ECO:0000313" key="6">
    <source>
        <dbReference type="EMBL" id="MBB6345093.1"/>
    </source>
</evidence>
<dbReference type="AlphaFoldDB" id="A0A7X0EV32"/>
<evidence type="ECO:0000256" key="4">
    <source>
        <dbReference type="ARBA" id="ARBA00022807"/>
    </source>
</evidence>
<keyword evidence="7" id="KW-1185">Reference proteome</keyword>
<dbReference type="InterPro" id="IPR051794">
    <property type="entry name" value="PG_Endopeptidase_C40"/>
</dbReference>
<reference evidence="6 7" key="1">
    <citation type="submission" date="2020-08" db="EMBL/GenBank/DDBJ databases">
        <title>Sequencing the genomes of 1000 actinobacteria strains.</title>
        <authorList>
            <person name="Klenk H.-P."/>
        </authorList>
    </citation>
    <scope>NUCLEOTIDE SEQUENCE [LARGE SCALE GENOMIC DNA]</scope>
    <source>
        <strain evidence="6 7">DSM 45913</strain>
    </source>
</reference>
<dbReference type="PROSITE" id="PS51935">
    <property type="entry name" value="NLPC_P60"/>
    <property type="match status" value="1"/>
</dbReference>
<keyword evidence="2" id="KW-0645">Protease</keyword>
<evidence type="ECO:0000256" key="2">
    <source>
        <dbReference type="ARBA" id="ARBA00022670"/>
    </source>
</evidence>
<comment type="caution">
    <text evidence="6">The sequence shown here is derived from an EMBL/GenBank/DDBJ whole genome shotgun (WGS) entry which is preliminary data.</text>
</comment>
<protein>
    <submittedName>
        <fullName evidence="6">Cell wall-associated NlpC family hydrolase</fullName>
    </submittedName>
</protein>
<dbReference type="PANTHER" id="PTHR47359">
    <property type="entry name" value="PEPTIDOGLYCAN DL-ENDOPEPTIDASE CWLO"/>
    <property type="match status" value="1"/>
</dbReference>
<evidence type="ECO:0000259" key="5">
    <source>
        <dbReference type="PROSITE" id="PS51935"/>
    </source>
</evidence>
<feature type="domain" description="NlpC/P60" evidence="5">
    <location>
        <begin position="1"/>
        <end position="130"/>
    </location>
</feature>
<comment type="similarity">
    <text evidence="1">Belongs to the peptidase C40 family.</text>
</comment>
<organism evidence="6 7">
    <name type="scientific">Nonomuraea muscovyensis</name>
    <dbReference type="NCBI Taxonomy" id="1124761"/>
    <lineage>
        <taxon>Bacteria</taxon>
        <taxon>Bacillati</taxon>
        <taxon>Actinomycetota</taxon>
        <taxon>Actinomycetes</taxon>
        <taxon>Streptosporangiales</taxon>
        <taxon>Streptosporangiaceae</taxon>
        <taxon>Nonomuraea</taxon>
    </lineage>
</organism>
<dbReference type="Pfam" id="PF00877">
    <property type="entry name" value="NLPC_P60"/>
    <property type="match status" value="1"/>
</dbReference>
<name>A0A7X0EV32_9ACTN</name>
<proteinExistence type="inferred from homology"/>
<sequence>MAAALARLGTPFSWGGGSPSGPTRGIGRGASTTGFDCSGLTLYAWSKAGVKLAHYTGTQFGQGRRVPLSELRKGDLVFFGGGTGHPTHVGLYLGGGVMVHAPKTGDVVRRTSFLHSTYYRPIYRGAVRPG</sequence>
<dbReference type="GO" id="GO:0008234">
    <property type="term" value="F:cysteine-type peptidase activity"/>
    <property type="evidence" value="ECO:0007669"/>
    <property type="project" value="UniProtKB-KW"/>
</dbReference>
<dbReference type="InterPro" id="IPR000064">
    <property type="entry name" value="NLP_P60_dom"/>
</dbReference>
<keyword evidence="3 6" id="KW-0378">Hydrolase</keyword>